<feature type="domain" description="HTH gntR-type" evidence="4">
    <location>
        <begin position="33"/>
        <end position="101"/>
    </location>
</feature>
<proteinExistence type="predicted"/>
<evidence type="ECO:0000256" key="3">
    <source>
        <dbReference type="ARBA" id="ARBA00023163"/>
    </source>
</evidence>
<dbReference type="AlphaFoldDB" id="I0ID17"/>
<dbReference type="Pfam" id="PF13377">
    <property type="entry name" value="Peripla_BP_3"/>
    <property type="match status" value="1"/>
</dbReference>
<dbReference type="EMBL" id="AP012338">
    <property type="protein sequence ID" value="BAM03155.1"/>
    <property type="molecule type" value="Genomic_DNA"/>
</dbReference>
<evidence type="ECO:0000313" key="6">
    <source>
        <dbReference type="Proteomes" id="UP000007881"/>
    </source>
</evidence>
<dbReference type="GO" id="GO:0003700">
    <property type="term" value="F:DNA-binding transcription factor activity"/>
    <property type="evidence" value="ECO:0007669"/>
    <property type="project" value="InterPro"/>
</dbReference>
<dbReference type="PROSITE" id="PS50949">
    <property type="entry name" value="HTH_GNTR"/>
    <property type="match status" value="1"/>
</dbReference>
<keyword evidence="1" id="KW-0805">Transcription regulation</keyword>
<protein>
    <submittedName>
        <fullName evidence="5">Putative GntR family transcriptional regulator</fullName>
    </submittedName>
</protein>
<dbReference type="InterPro" id="IPR046335">
    <property type="entry name" value="LacI/GalR-like_sensor"/>
</dbReference>
<dbReference type="InterPro" id="IPR028082">
    <property type="entry name" value="Peripla_BP_I"/>
</dbReference>
<dbReference type="SUPFAM" id="SSF46785">
    <property type="entry name" value="Winged helix' DNA-binding domain"/>
    <property type="match status" value="1"/>
</dbReference>
<evidence type="ECO:0000313" key="5">
    <source>
        <dbReference type="EMBL" id="BAM03155.1"/>
    </source>
</evidence>
<evidence type="ECO:0000256" key="1">
    <source>
        <dbReference type="ARBA" id="ARBA00023015"/>
    </source>
</evidence>
<dbReference type="Gene3D" id="3.40.50.2300">
    <property type="match status" value="2"/>
</dbReference>
<evidence type="ECO:0000259" key="4">
    <source>
        <dbReference type="PROSITE" id="PS50949"/>
    </source>
</evidence>
<dbReference type="InterPro" id="IPR036390">
    <property type="entry name" value="WH_DNA-bd_sf"/>
</dbReference>
<dbReference type="Gene3D" id="1.10.10.10">
    <property type="entry name" value="Winged helix-like DNA-binding domain superfamily/Winged helix DNA-binding domain"/>
    <property type="match status" value="1"/>
</dbReference>
<dbReference type="eggNOG" id="COG1609">
    <property type="taxonomic scope" value="Bacteria"/>
</dbReference>
<dbReference type="OrthoDB" id="180305at2"/>
<gene>
    <name evidence="5" type="ordered locus">PSMK_09960</name>
</gene>
<dbReference type="RefSeq" id="WP_014436374.1">
    <property type="nucleotide sequence ID" value="NC_017080.1"/>
</dbReference>
<evidence type="ECO:0000256" key="2">
    <source>
        <dbReference type="ARBA" id="ARBA00023125"/>
    </source>
</evidence>
<keyword evidence="6" id="KW-1185">Reference proteome</keyword>
<name>I0ID17_PHYMF</name>
<dbReference type="PANTHER" id="PTHR30146:SF109">
    <property type="entry name" value="HTH-TYPE TRANSCRIPTIONAL REGULATOR GALS"/>
    <property type="match status" value="1"/>
</dbReference>
<dbReference type="STRING" id="1142394.PSMK_09960"/>
<dbReference type="SUPFAM" id="SSF53822">
    <property type="entry name" value="Periplasmic binding protein-like I"/>
    <property type="match status" value="1"/>
</dbReference>
<accession>I0ID17</accession>
<keyword evidence="3" id="KW-0804">Transcription</keyword>
<dbReference type="Proteomes" id="UP000007881">
    <property type="component" value="Chromosome"/>
</dbReference>
<reference evidence="5 6" key="1">
    <citation type="submission" date="2012-02" db="EMBL/GenBank/DDBJ databases">
        <title>Complete genome sequence of Phycisphaera mikurensis NBRC 102666.</title>
        <authorList>
            <person name="Ankai A."/>
            <person name="Hosoyama A."/>
            <person name="Terui Y."/>
            <person name="Sekine M."/>
            <person name="Fukai R."/>
            <person name="Kato Y."/>
            <person name="Nakamura S."/>
            <person name="Yamada-Narita S."/>
            <person name="Kawakoshi A."/>
            <person name="Fukunaga Y."/>
            <person name="Yamazaki S."/>
            <person name="Fujita N."/>
        </authorList>
    </citation>
    <scope>NUCLEOTIDE SEQUENCE [LARGE SCALE GENOMIC DNA]</scope>
    <source>
        <strain evidence="6">NBRC 102666 / KCTC 22515 / FYK2301M01</strain>
    </source>
</reference>
<dbReference type="HOGENOM" id="CLU_655284_0_0_0"/>
<sequence>MIQTLSEDAPGTEPAGDTIADALGVLGRPYPQRGSVEQLGERVRGLLRGGGFSAGDRFFTDEELVAATGLSRSSVRRALGGLRDGGWLRRCAGRGTYVGRTQAADRGPEAVAGPAVRGAAAPLRLGVLAFNGRDPAHDWFTGDVMRGVSGLHGPAAGAASEAPDTDAADTRPVRIELLAGYADSLTASIARLEEAAPDVLVCLSASPDDAMLVRVAAERGMRCLVAGTMFPELDAPRTCEDNRSGVAMVVRELVERGHRRIGMAMRRWNGPWVFERHEQWLTSCRELGADAEEALMHWLPSREADLRSSRTDEALLAWIDHARPTAVICGHYAPAENLGHLARAGRLRIPEDLSVAVIDRQHPGVTRLLSPDASGAATPLREIGAQLAEQARGWLAGHPPPSLTRLPMRWHDGNTVRRI</sequence>
<dbReference type="Pfam" id="PF00392">
    <property type="entry name" value="GntR"/>
    <property type="match status" value="1"/>
</dbReference>
<organism evidence="5 6">
    <name type="scientific">Phycisphaera mikurensis (strain NBRC 102666 / KCTC 22515 / FYK2301M01)</name>
    <dbReference type="NCBI Taxonomy" id="1142394"/>
    <lineage>
        <taxon>Bacteria</taxon>
        <taxon>Pseudomonadati</taxon>
        <taxon>Planctomycetota</taxon>
        <taxon>Phycisphaerae</taxon>
        <taxon>Phycisphaerales</taxon>
        <taxon>Phycisphaeraceae</taxon>
        <taxon>Phycisphaera</taxon>
    </lineage>
</organism>
<dbReference type="PANTHER" id="PTHR30146">
    <property type="entry name" value="LACI-RELATED TRANSCRIPTIONAL REPRESSOR"/>
    <property type="match status" value="1"/>
</dbReference>
<dbReference type="KEGG" id="phm:PSMK_09960"/>
<dbReference type="SMART" id="SM00345">
    <property type="entry name" value="HTH_GNTR"/>
    <property type="match status" value="1"/>
</dbReference>
<dbReference type="InterPro" id="IPR000524">
    <property type="entry name" value="Tscrpt_reg_HTH_GntR"/>
</dbReference>
<dbReference type="GO" id="GO:0000976">
    <property type="term" value="F:transcription cis-regulatory region binding"/>
    <property type="evidence" value="ECO:0007669"/>
    <property type="project" value="TreeGrafter"/>
</dbReference>
<keyword evidence="2" id="KW-0238">DNA-binding</keyword>
<dbReference type="InterPro" id="IPR036388">
    <property type="entry name" value="WH-like_DNA-bd_sf"/>
</dbReference>